<organism evidence="1">
    <name type="scientific">Chromera velia CCMP2878</name>
    <dbReference type="NCBI Taxonomy" id="1169474"/>
    <lineage>
        <taxon>Eukaryota</taxon>
        <taxon>Sar</taxon>
        <taxon>Alveolata</taxon>
        <taxon>Colpodellida</taxon>
        <taxon>Chromeraceae</taxon>
        <taxon>Chromera</taxon>
    </lineage>
</organism>
<name>A0A0G4I3G7_9ALVE</name>
<reference evidence="1" key="1">
    <citation type="submission" date="2014-11" db="EMBL/GenBank/DDBJ databases">
        <authorList>
            <person name="Otto D Thomas"/>
            <person name="Naeem Raeece"/>
        </authorList>
    </citation>
    <scope>NUCLEOTIDE SEQUENCE</scope>
</reference>
<evidence type="ECO:0000313" key="1">
    <source>
        <dbReference type="EMBL" id="CEM51385.1"/>
    </source>
</evidence>
<dbReference type="AlphaFoldDB" id="A0A0G4I3G7"/>
<sequence length="167" mass="18428">MQQAERSSNAPHGRRHGNLHVNWLAARLRAECLNVNHTITGVHLEKENLSVKYHVRSKNITQEFSLFREGQQRQGIAFHPNGMPADASVPSEAQAKTALRSLLAAQEIPKEAAEFGMKVAVTFADIVTKNWSESNSFTTDRILSEALSHARQAGLFVASGPPTGYRL</sequence>
<proteinExistence type="predicted"/>
<gene>
    <name evidence="1" type="ORF">Cvel_10579</name>
</gene>
<protein>
    <submittedName>
        <fullName evidence="1">Uncharacterized protein</fullName>
    </submittedName>
</protein>
<dbReference type="VEuPathDB" id="CryptoDB:Cvel_10579"/>
<dbReference type="PhylomeDB" id="A0A0G4I3G7"/>
<dbReference type="EMBL" id="CDMZ01004931">
    <property type="protein sequence ID" value="CEM51385.1"/>
    <property type="molecule type" value="Genomic_DNA"/>
</dbReference>
<accession>A0A0G4I3G7</accession>